<protein>
    <submittedName>
        <fullName evidence="1">Uncharacterized protein</fullName>
    </submittedName>
</protein>
<dbReference type="EMBL" id="LAZR01047396">
    <property type="protein sequence ID" value="KKK94316.1"/>
    <property type="molecule type" value="Genomic_DNA"/>
</dbReference>
<name>A0A0F9CC67_9ZZZZ</name>
<organism evidence="1">
    <name type="scientific">marine sediment metagenome</name>
    <dbReference type="NCBI Taxonomy" id="412755"/>
    <lineage>
        <taxon>unclassified sequences</taxon>
        <taxon>metagenomes</taxon>
        <taxon>ecological metagenomes</taxon>
    </lineage>
</organism>
<dbReference type="AlphaFoldDB" id="A0A0F9CC67"/>
<evidence type="ECO:0000313" key="1">
    <source>
        <dbReference type="EMBL" id="KKK94316.1"/>
    </source>
</evidence>
<gene>
    <name evidence="1" type="ORF">LCGC14_2684060</name>
</gene>
<feature type="non-terminal residue" evidence="1">
    <location>
        <position position="1"/>
    </location>
</feature>
<proteinExistence type="predicted"/>
<reference evidence="1" key="1">
    <citation type="journal article" date="2015" name="Nature">
        <title>Complex archaea that bridge the gap between prokaryotes and eukaryotes.</title>
        <authorList>
            <person name="Spang A."/>
            <person name="Saw J.H."/>
            <person name="Jorgensen S.L."/>
            <person name="Zaremba-Niedzwiedzka K."/>
            <person name="Martijn J."/>
            <person name="Lind A.E."/>
            <person name="van Eijk R."/>
            <person name="Schleper C."/>
            <person name="Guy L."/>
            <person name="Ettema T.J."/>
        </authorList>
    </citation>
    <scope>NUCLEOTIDE SEQUENCE</scope>
</reference>
<accession>A0A0F9CC67</accession>
<comment type="caution">
    <text evidence="1">The sequence shown here is derived from an EMBL/GenBank/DDBJ whole genome shotgun (WGS) entry which is preliminary data.</text>
</comment>
<sequence>VRGVLKKWKTQTRRIISCRNTIVDGHSVGKEMWESFNFDFETGRVSDASLPGTRGLCLLVQGKERGWAYTLQPKVNVGDLLWVRETWQICHMFTDGETGYVDDVEIWKGKIPKEKPDLDECGCQWGDVAYDADMQESQHPPDDRFVERYRPGIHMPRWACRIELDVKDVRAERIQQITEEDSRAEGIIDGGCLNCGESEPCGCDNPNPDARDSFINLWDSINKKLGHGWDQNDWVWIYEWPPYEGGKI</sequence>